<evidence type="ECO:0000313" key="4">
    <source>
        <dbReference type="Proteomes" id="UP000019146"/>
    </source>
</evidence>
<dbReference type="EMBL" id="CP012747">
    <property type="protein sequence ID" value="ALL68962.1"/>
    <property type="molecule type" value="Genomic_DNA"/>
</dbReference>
<evidence type="ECO:0000313" key="3">
    <source>
        <dbReference type="EMBL" id="ALL68962.1"/>
    </source>
</evidence>
<organism evidence="3 4">
    <name type="scientific">Paraburkholderia caribensis MBA4</name>
    <dbReference type="NCBI Taxonomy" id="1323664"/>
    <lineage>
        <taxon>Bacteria</taxon>
        <taxon>Pseudomonadati</taxon>
        <taxon>Pseudomonadota</taxon>
        <taxon>Betaproteobacteria</taxon>
        <taxon>Burkholderiales</taxon>
        <taxon>Burkholderiaceae</taxon>
        <taxon>Paraburkholderia</taxon>
    </lineage>
</organism>
<reference evidence="3 4" key="1">
    <citation type="journal article" date="2014" name="Genome Announc.">
        <title>Draft Genome Sequence of the Haloacid-Degrading Burkholderia caribensis Strain MBA4.</title>
        <authorList>
            <person name="Pan Y."/>
            <person name="Kong K.F."/>
            <person name="Tsang J.S."/>
        </authorList>
    </citation>
    <scope>NUCLEOTIDE SEQUENCE [LARGE SCALE GENOMIC DNA]</scope>
    <source>
        <strain evidence="3 4">MBA4</strain>
    </source>
</reference>
<feature type="domain" description="Transcriptional regulator DauR-like HTH" evidence="2">
    <location>
        <begin position="149"/>
        <end position="208"/>
    </location>
</feature>
<proteinExistence type="predicted"/>
<dbReference type="Proteomes" id="UP000019146">
    <property type="component" value="Chromosome 2"/>
</dbReference>
<name>A0A0P0RJX9_9BURK</name>
<dbReference type="KEGG" id="bcai:K788_0000039"/>
<evidence type="ECO:0000259" key="2">
    <source>
        <dbReference type="Pfam" id="PF13309"/>
    </source>
</evidence>
<feature type="domain" description="YheO-like" evidence="1">
    <location>
        <begin position="14"/>
        <end position="124"/>
    </location>
</feature>
<protein>
    <submittedName>
        <fullName evidence="3">Protein containing YheO-like PAS domain</fullName>
    </submittedName>
</protein>
<sequence length="210" mass="23005">MRKSTLEREHESLLAQVMQIADGLGQTFAPFCEVVVHDLRDPGHAILAIHNNLSGRAVGDPATELGLARIADEDYPQLLTNYPNQFGDGRRAKSTSVGIKDSAGRYIAALCLNVDLNLFRGIQNVLEQFCTASGVGAKESLDPANAEAIRERIDQYAMSLSTTPQALKTEHRRALMQELKQAGFLEVRKSMEIIAAHLGVSRATVYNDTK</sequence>
<dbReference type="InterPro" id="IPR013559">
    <property type="entry name" value="YheO"/>
</dbReference>
<gene>
    <name evidence="3" type="ORF">K788_0000039</name>
</gene>
<dbReference type="GeneID" id="69972593"/>
<evidence type="ECO:0000259" key="1">
    <source>
        <dbReference type="Pfam" id="PF08348"/>
    </source>
</evidence>
<dbReference type="PANTHER" id="PTHR35568">
    <property type="entry name" value="TRANSCRIPTIONAL REGULATOR DAUR"/>
    <property type="match status" value="1"/>
</dbReference>
<dbReference type="RefSeq" id="WP_035997132.1">
    <property type="nucleotide sequence ID" value="NZ_CP012747.1"/>
</dbReference>
<dbReference type="AlphaFoldDB" id="A0A0P0RJX9"/>
<dbReference type="PANTHER" id="PTHR35568:SF1">
    <property type="entry name" value="TRANSCRIPTIONAL REGULATOR DAUR"/>
    <property type="match status" value="1"/>
</dbReference>
<dbReference type="InterPro" id="IPR039446">
    <property type="entry name" value="DauR-like"/>
</dbReference>
<dbReference type="Pfam" id="PF13309">
    <property type="entry name" value="HTH_22"/>
    <property type="match status" value="1"/>
</dbReference>
<accession>A0A0P0RJX9</accession>
<dbReference type="Pfam" id="PF08348">
    <property type="entry name" value="PAS_6"/>
    <property type="match status" value="1"/>
</dbReference>
<dbReference type="InterPro" id="IPR039445">
    <property type="entry name" value="DauR-like_HTH"/>
</dbReference>